<sequence>MSSDGNERNGNGIGNRRKLRVLVITMGGSRKKQIEDLFSDKSMSSTFESPTFSDGVLSRSLRNRYHFFRIANEAGLLPEQEWIAIQNAYEQNNILNEQNKRKDYNDQDRDLDLDRDDCTVTIVPFPCLEHLEEDLSVMMDGELDNCATTTTTTTTREKNDVGRIEEEEEEKDEKSDTKNNETNHIHNKPGGNLCWGAYAYWMSNEGYESLMGTLRNDVGAILWKGKRQRHYSVKPIDKILPRQTIANFGSSSVQISSQPAFFRAPMLTSKIHSKWDPGFCDATEYQLQSNNLDWYNLSLTDTEREIVSHHNISGKWITEMELQSSSNVDIDASASANNTAI</sequence>
<feature type="compositionally biased region" description="Basic and acidic residues" evidence="1">
    <location>
        <begin position="155"/>
        <end position="164"/>
    </location>
</feature>
<dbReference type="EMBL" id="KV784359">
    <property type="protein sequence ID" value="OEU15603.1"/>
    <property type="molecule type" value="Genomic_DNA"/>
</dbReference>
<keyword evidence="3" id="KW-1185">Reference proteome</keyword>
<reference evidence="2 3" key="1">
    <citation type="submission" date="2016-09" db="EMBL/GenBank/DDBJ databases">
        <title>Extensive genetic diversity and differential bi-allelic expression allows diatom success in the polar Southern Ocean.</title>
        <authorList>
            <consortium name="DOE Joint Genome Institute"/>
            <person name="Mock T."/>
            <person name="Otillar R.P."/>
            <person name="Strauss J."/>
            <person name="Dupont C."/>
            <person name="Frickenhaus S."/>
            <person name="Maumus F."/>
            <person name="Mcmullan M."/>
            <person name="Sanges R."/>
            <person name="Schmutz J."/>
            <person name="Toseland A."/>
            <person name="Valas R."/>
            <person name="Veluchamy A."/>
            <person name="Ward B.J."/>
            <person name="Allen A."/>
            <person name="Barry K."/>
            <person name="Falciatore A."/>
            <person name="Ferrante M."/>
            <person name="Fortunato A.E."/>
            <person name="Gloeckner G."/>
            <person name="Gruber A."/>
            <person name="Hipkin R."/>
            <person name="Janech M."/>
            <person name="Kroth P."/>
            <person name="Leese F."/>
            <person name="Lindquist E."/>
            <person name="Lyon B.R."/>
            <person name="Martin J."/>
            <person name="Mayer C."/>
            <person name="Parker M."/>
            <person name="Quesneville H."/>
            <person name="Raymond J."/>
            <person name="Uhlig C."/>
            <person name="Valentin K.U."/>
            <person name="Worden A.Z."/>
            <person name="Armbrust E.V."/>
            <person name="Bowler C."/>
            <person name="Green B."/>
            <person name="Moulton V."/>
            <person name="Van Oosterhout C."/>
            <person name="Grigoriev I."/>
        </authorList>
    </citation>
    <scope>NUCLEOTIDE SEQUENCE [LARGE SCALE GENOMIC DNA]</scope>
    <source>
        <strain evidence="2 3">CCMP1102</strain>
    </source>
</reference>
<name>A0A1E7FCR9_9STRA</name>
<feature type="compositionally biased region" description="Basic and acidic residues" evidence="1">
    <location>
        <begin position="172"/>
        <end position="184"/>
    </location>
</feature>
<dbReference type="OrthoDB" id="41258at2759"/>
<dbReference type="AlphaFoldDB" id="A0A1E7FCR9"/>
<organism evidence="2 3">
    <name type="scientific">Fragilariopsis cylindrus CCMP1102</name>
    <dbReference type="NCBI Taxonomy" id="635003"/>
    <lineage>
        <taxon>Eukaryota</taxon>
        <taxon>Sar</taxon>
        <taxon>Stramenopiles</taxon>
        <taxon>Ochrophyta</taxon>
        <taxon>Bacillariophyta</taxon>
        <taxon>Bacillariophyceae</taxon>
        <taxon>Bacillariophycidae</taxon>
        <taxon>Bacillariales</taxon>
        <taxon>Bacillariaceae</taxon>
        <taxon>Fragilariopsis</taxon>
    </lineage>
</organism>
<evidence type="ECO:0000313" key="3">
    <source>
        <dbReference type="Proteomes" id="UP000095751"/>
    </source>
</evidence>
<dbReference type="InParanoid" id="A0A1E7FCR9"/>
<evidence type="ECO:0000313" key="2">
    <source>
        <dbReference type="EMBL" id="OEU15603.1"/>
    </source>
</evidence>
<dbReference type="KEGG" id="fcy:FRACYDRAFT_240296"/>
<dbReference type="Proteomes" id="UP000095751">
    <property type="component" value="Unassembled WGS sequence"/>
</dbReference>
<proteinExistence type="predicted"/>
<evidence type="ECO:0000256" key="1">
    <source>
        <dbReference type="SAM" id="MobiDB-lite"/>
    </source>
</evidence>
<accession>A0A1E7FCR9</accession>
<gene>
    <name evidence="2" type="ORF">FRACYDRAFT_240296</name>
</gene>
<feature type="region of interest" description="Disordered" evidence="1">
    <location>
        <begin position="147"/>
        <end position="185"/>
    </location>
</feature>
<protein>
    <submittedName>
        <fullName evidence="2">Uncharacterized protein</fullName>
    </submittedName>
</protein>